<reference evidence="3 4" key="1">
    <citation type="journal article" date="2016" name="Genome Announc.">
        <title>Genome Sequence of Madurella mycetomatis mm55, Isolated from a Human Mycetoma Case in Sudan.</title>
        <authorList>
            <person name="Smit S."/>
            <person name="Derks M.F."/>
            <person name="Bervoets S."/>
            <person name="Fahal A."/>
            <person name="van Leeuwen W."/>
            <person name="van Belkum A."/>
            <person name="van de Sande W.W."/>
        </authorList>
    </citation>
    <scope>NUCLEOTIDE SEQUENCE [LARGE SCALE GENOMIC DNA]</scope>
    <source>
        <strain evidence="4">mm55</strain>
    </source>
</reference>
<evidence type="ECO:0000259" key="2">
    <source>
        <dbReference type="Pfam" id="PF06985"/>
    </source>
</evidence>
<dbReference type="VEuPathDB" id="FungiDB:MMYC01_208122"/>
<dbReference type="InterPro" id="IPR010730">
    <property type="entry name" value="HET"/>
</dbReference>
<dbReference type="AlphaFoldDB" id="A0A175VV25"/>
<keyword evidence="4" id="KW-1185">Reference proteome</keyword>
<name>A0A175VV25_9PEZI</name>
<sequence length="705" mass="77129">MEDWNGSHSDGASLEFYDDDEAGMNLDSEDAESELLPGTAVHHADEGMAGEAGRDNSGVELGDATGDATSVDDSRSEKPGFHTIQSLNCTARLDLTVEFLRWRDSSVFNLVKITIEVTTSDRDDCPLREMVGENAVIITLEVICTGEGKNRSLALAETPVFFNTNGNKDTIDGASVFPRHWEVVSAASFDEWVPRAQTWLRACKEHVSCTTSGVFQPTRLINVRNPQHPRLAIFSAGDFSRSGVPPPYVALSYVWGPKQEYVLTQTSLDEMRRGLDLKRLPRTLSDAIEAAHWLGFEYLWIDALCIIQDSLEDKAKELPLMADTYRESSLSIIVASATAASDGFLKAPDSPEFLVDPFQVRLGSVDGSSTLLTFGYRAPYKASADPISSRAWTLQERVLSRRLLVFSRRGVMWICRETFANPSAAPDAGPPYQTSLGLSPEAGDGSDEDAWASIRGTWMAIRADYTEMDLSYCTDKLPAISALAAEVGRLTGWAYLAGMWEDNLFSELHWRSTKRGPSGETLVLKPQKARGIGYLAPSWSWASVGLGGIVDSEDERAEREVFHFTILACHVDSDLAFPFGLVKGGYLEVSGKALELAWQPGDRPSWDDDDISLIDPGGSSDSTGTPLLVGDGTLDPLDEHLDPGLRLVCLGMSKLRLGRQRTVPVEGLILVPNGPGSSAFRRIGFFRMTAPSVFDGVATRILRIE</sequence>
<dbReference type="EMBL" id="LCTW02000274">
    <property type="protein sequence ID" value="KXX75387.1"/>
    <property type="molecule type" value="Genomic_DNA"/>
</dbReference>
<feature type="domain" description="Heterokaryon incompatibility" evidence="2">
    <location>
        <begin position="248"/>
        <end position="396"/>
    </location>
</feature>
<evidence type="ECO:0000313" key="3">
    <source>
        <dbReference type="EMBL" id="KXX75387.1"/>
    </source>
</evidence>
<feature type="region of interest" description="Disordered" evidence="1">
    <location>
        <begin position="1"/>
        <end position="78"/>
    </location>
</feature>
<dbReference type="PANTHER" id="PTHR33112:SF16">
    <property type="entry name" value="HETEROKARYON INCOMPATIBILITY DOMAIN-CONTAINING PROTEIN"/>
    <property type="match status" value="1"/>
</dbReference>
<gene>
    <name evidence="3" type="ORF">MMYC01_208122</name>
</gene>
<dbReference type="OrthoDB" id="5347061at2759"/>
<dbReference type="Proteomes" id="UP000078237">
    <property type="component" value="Unassembled WGS sequence"/>
</dbReference>
<dbReference type="PANTHER" id="PTHR33112">
    <property type="entry name" value="DOMAIN PROTEIN, PUTATIVE-RELATED"/>
    <property type="match status" value="1"/>
</dbReference>
<proteinExistence type="predicted"/>
<evidence type="ECO:0000313" key="4">
    <source>
        <dbReference type="Proteomes" id="UP000078237"/>
    </source>
</evidence>
<dbReference type="STRING" id="100816.A0A175VV25"/>
<comment type="caution">
    <text evidence="3">The sequence shown here is derived from an EMBL/GenBank/DDBJ whole genome shotgun (WGS) entry which is preliminary data.</text>
</comment>
<dbReference type="Pfam" id="PF06985">
    <property type="entry name" value="HET"/>
    <property type="match status" value="1"/>
</dbReference>
<organism evidence="3 4">
    <name type="scientific">Madurella mycetomatis</name>
    <dbReference type="NCBI Taxonomy" id="100816"/>
    <lineage>
        <taxon>Eukaryota</taxon>
        <taxon>Fungi</taxon>
        <taxon>Dikarya</taxon>
        <taxon>Ascomycota</taxon>
        <taxon>Pezizomycotina</taxon>
        <taxon>Sordariomycetes</taxon>
        <taxon>Sordariomycetidae</taxon>
        <taxon>Sordariales</taxon>
        <taxon>Sordariales incertae sedis</taxon>
        <taxon>Madurella</taxon>
    </lineage>
</organism>
<accession>A0A175VV25</accession>
<feature type="compositionally biased region" description="Polar residues" evidence="1">
    <location>
        <begin position="1"/>
        <end position="10"/>
    </location>
</feature>
<protein>
    <submittedName>
        <fullName evidence="3">Heterokaryon incompatibility protein 6, OR allele</fullName>
    </submittedName>
</protein>
<feature type="compositionally biased region" description="Acidic residues" evidence="1">
    <location>
        <begin position="16"/>
        <end position="33"/>
    </location>
</feature>
<evidence type="ECO:0000256" key="1">
    <source>
        <dbReference type="SAM" id="MobiDB-lite"/>
    </source>
</evidence>